<dbReference type="PANTHER" id="PTHR11977:SF51">
    <property type="entry name" value="PROTEIN FLIGHTLESS-1 HOMOLOG"/>
    <property type="match status" value="1"/>
</dbReference>
<dbReference type="GO" id="GO:0051015">
    <property type="term" value="F:actin filament binding"/>
    <property type="evidence" value="ECO:0007669"/>
    <property type="project" value="InterPro"/>
</dbReference>
<dbReference type="AlphaFoldDB" id="A0AAD6TS23"/>
<dbReference type="Gene3D" id="3.40.20.10">
    <property type="entry name" value="Severin"/>
    <property type="match status" value="1"/>
</dbReference>
<proteinExistence type="predicted"/>
<evidence type="ECO:0000256" key="2">
    <source>
        <dbReference type="SAM" id="MobiDB-lite"/>
    </source>
</evidence>
<reference evidence="3" key="1">
    <citation type="submission" date="2023-03" db="EMBL/GenBank/DDBJ databases">
        <title>Massive genome expansion in bonnet fungi (Mycena s.s.) driven by repeated elements and novel gene families across ecological guilds.</title>
        <authorList>
            <consortium name="Lawrence Berkeley National Laboratory"/>
            <person name="Harder C.B."/>
            <person name="Miyauchi S."/>
            <person name="Viragh M."/>
            <person name="Kuo A."/>
            <person name="Thoen E."/>
            <person name="Andreopoulos B."/>
            <person name="Lu D."/>
            <person name="Skrede I."/>
            <person name="Drula E."/>
            <person name="Henrissat B."/>
            <person name="Morin E."/>
            <person name="Kohler A."/>
            <person name="Barry K."/>
            <person name="LaButti K."/>
            <person name="Morin E."/>
            <person name="Salamov A."/>
            <person name="Lipzen A."/>
            <person name="Mereny Z."/>
            <person name="Hegedus B."/>
            <person name="Baldrian P."/>
            <person name="Stursova M."/>
            <person name="Weitz H."/>
            <person name="Taylor A."/>
            <person name="Grigoriev I.V."/>
            <person name="Nagy L.G."/>
            <person name="Martin F."/>
            <person name="Kauserud H."/>
        </authorList>
    </citation>
    <scope>NUCLEOTIDE SEQUENCE</scope>
    <source>
        <strain evidence="3">CBHHK173m</strain>
    </source>
</reference>
<feature type="region of interest" description="Disordered" evidence="2">
    <location>
        <begin position="1"/>
        <end position="727"/>
    </location>
</feature>
<dbReference type="PANTHER" id="PTHR11977">
    <property type="entry name" value="VILLIN"/>
    <property type="match status" value="1"/>
</dbReference>
<feature type="compositionally biased region" description="Polar residues" evidence="2">
    <location>
        <begin position="528"/>
        <end position="556"/>
    </location>
</feature>
<feature type="compositionally biased region" description="Low complexity" evidence="2">
    <location>
        <begin position="268"/>
        <end position="281"/>
    </location>
</feature>
<accession>A0AAD6TS23</accession>
<dbReference type="InterPro" id="IPR007122">
    <property type="entry name" value="Villin/Gelsolin"/>
</dbReference>
<dbReference type="Proteomes" id="UP001222325">
    <property type="component" value="Unassembled WGS sequence"/>
</dbReference>
<evidence type="ECO:0000256" key="1">
    <source>
        <dbReference type="ARBA" id="ARBA00022737"/>
    </source>
</evidence>
<feature type="compositionally biased region" description="Polar residues" evidence="2">
    <location>
        <begin position="424"/>
        <end position="434"/>
    </location>
</feature>
<feature type="compositionally biased region" description="Polar residues" evidence="2">
    <location>
        <begin position="358"/>
        <end position="375"/>
    </location>
</feature>
<feature type="compositionally biased region" description="Low complexity" evidence="2">
    <location>
        <begin position="608"/>
        <end position="627"/>
    </location>
</feature>
<keyword evidence="4" id="KW-1185">Reference proteome</keyword>
<feature type="compositionally biased region" description="Polar residues" evidence="2">
    <location>
        <begin position="646"/>
        <end position="669"/>
    </location>
</feature>
<feature type="compositionally biased region" description="Low complexity" evidence="2">
    <location>
        <begin position="294"/>
        <end position="304"/>
    </location>
</feature>
<evidence type="ECO:0000313" key="4">
    <source>
        <dbReference type="Proteomes" id="UP001222325"/>
    </source>
</evidence>
<dbReference type="SUPFAM" id="SSF55753">
    <property type="entry name" value="Actin depolymerizing proteins"/>
    <property type="match status" value="1"/>
</dbReference>
<dbReference type="InterPro" id="IPR029006">
    <property type="entry name" value="ADF-H/Gelsolin-like_dom_sf"/>
</dbReference>
<comment type="caution">
    <text evidence="3">The sequence shown here is derived from an EMBL/GenBank/DDBJ whole genome shotgun (WGS) entry which is preliminary data.</text>
</comment>
<sequence>MDSNPNVSMSEWASKIKDMHRQPDPTEEADQKRLEEEIAASRLARQRRSRGLGPGSRTNSLDLSRSKEYSPALQGEDTTSAEAHKPLADRRKGQTDTLNKLMGSTSLPAVTNPPAVTSSNSKPEPMSLAAFMGGRATGPRLNRHAPQQDALDPTQFVQRTRSDAPHPIFGRGGIAMPGMASRSLPPQEPEKPSAPAWSRPGRTPEPRNRRISTPSPEKPESPPISPQRAGVRERTMSTPTGTTALKSSPVPSPQTAHNPSVPQPQMYAAPSKSPVSSASRAFDSRQQASPSSPPHSKSPVVTPSLARPIQPDPRTSLHGPQISASQSPSLAFLRPPTQKDPTPSLSRLKGRGFVQNMVKASSQLGSPTPSPTSQSEKNRPTGGRKSSVLDRWPGSAVSPPPSPSSPSMRRSRTVESPPPMAPSTPKSEPMSKSFSDGGIPKPSDPAPVVGRISGGLGSANTLVEIQPKGFIQPKKIGVDEHGYKRGSDPLPPLSKESAPSEPAKPLIHPTKDRAKKPKKSRGRGQEIVPSTSPPAASYLSNTGATSYITPLSSESSMVDRKPSEGALPPSTVSTQHSAELDLGSSATTHSGGVGSALFGRKALPGMTQSHPAAVSSSQSASKMVSQSDHVSAPRPLPGLATGPSPKFSQSNDTSIVSAPQFSIPSSGNRPTVMEVAQALADPAPNLRPTYSSPIERDDNPSESSSFSTPRPRNVMPTSAQAEKRKSSYDRYSVMLPPLKEEATPDPTPVSTLTRSLGKSFVQPDFDLVNSKLNEGGGATDNPVEVKLQEEPVSEMLHFTHVDEPVPQVDISPLIAESRPPGPRSDSQTIQVDVLQIAGSSALPLGLTNIFYDTEVLAIIYRYKSQSTGLINSTVWSWQGKSGSLGSSEEQKLSELAKRYGTFIVPTKHFSEPMEMVQCLGGTLAIRQGTRTHWANENTAMHIVRSTHDVAFIDQVDIDIKNVCSGFSYCVSILDTLFVWHGCGSPSTERAAALEYGKTLTSSPEDIVVLIENESDDDEMFWMVLGDEAEYAKAYYWKWRPSIKSTPRIWGVEAARKDILSPVQSFHAEESPHTSVYIMDCVFEFFVLIPSGARGKRRDISLALSMATDAATRLASARPYTPTVHVLILPSQLPVDLRVQFRGLEDVFLVSNDADVPEHMNILPWKDALLHLKTSSWNRSQLRDKSMLPLGLDESHIS</sequence>
<name>A0AAD6TS23_9AGAR</name>
<feature type="compositionally biased region" description="Polar residues" evidence="2">
    <location>
        <begin position="1"/>
        <end position="11"/>
    </location>
</feature>
<dbReference type="EMBL" id="JARJCN010000082">
    <property type="protein sequence ID" value="KAJ7076373.1"/>
    <property type="molecule type" value="Genomic_DNA"/>
</dbReference>
<feature type="compositionally biased region" description="Basic and acidic residues" evidence="2">
    <location>
        <begin position="14"/>
        <end position="36"/>
    </location>
</feature>
<feature type="compositionally biased region" description="Polar residues" evidence="2">
    <location>
        <begin position="95"/>
        <end position="122"/>
    </location>
</feature>
<evidence type="ECO:0008006" key="5">
    <source>
        <dbReference type="Google" id="ProtNLM"/>
    </source>
</evidence>
<evidence type="ECO:0000313" key="3">
    <source>
        <dbReference type="EMBL" id="KAJ7076373.1"/>
    </source>
</evidence>
<feature type="compositionally biased region" description="Basic and acidic residues" evidence="2">
    <location>
        <begin position="82"/>
        <end position="94"/>
    </location>
</feature>
<feature type="compositionally biased region" description="Basic residues" evidence="2">
    <location>
        <begin position="513"/>
        <end position="522"/>
    </location>
</feature>
<protein>
    <recommendedName>
        <fullName evidence="5">Gelsolin</fullName>
    </recommendedName>
</protein>
<feature type="compositionally biased region" description="Polar residues" evidence="2">
    <location>
        <begin position="236"/>
        <end position="246"/>
    </location>
</feature>
<organism evidence="3 4">
    <name type="scientific">Mycena belliarum</name>
    <dbReference type="NCBI Taxonomy" id="1033014"/>
    <lineage>
        <taxon>Eukaryota</taxon>
        <taxon>Fungi</taxon>
        <taxon>Dikarya</taxon>
        <taxon>Basidiomycota</taxon>
        <taxon>Agaricomycotina</taxon>
        <taxon>Agaricomycetes</taxon>
        <taxon>Agaricomycetidae</taxon>
        <taxon>Agaricales</taxon>
        <taxon>Marasmiineae</taxon>
        <taxon>Mycenaceae</taxon>
        <taxon>Mycena</taxon>
    </lineage>
</organism>
<feature type="compositionally biased region" description="Basic and acidic residues" evidence="2">
    <location>
        <begin position="476"/>
        <end position="487"/>
    </location>
</feature>
<feature type="compositionally biased region" description="Polar residues" evidence="2">
    <location>
        <begin position="701"/>
        <end position="720"/>
    </location>
</feature>
<keyword evidence="1" id="KW-0677">Repeat</keyword>
<gene>
    <name evidence="3" type="ORF">B0H15DRAFT_790767</name>
</gene>